<dbReference type="RefSeq" id="XP_016975171.1">
    <property type="nucleotide sequence ID" value="XM_017119682.1"/>
</dbReference>
<dbReference type="InterPro" id="IPR000504">
    <property type="entry name" value="RRM_dom"/>
</dbReference>
<dbReference type="GeneID" id="108041693"/>
<dbReference type="OrthoDB" id="6492012at2759"/>
<gene>
    <name evidence="4" type="primary">LOC108041693</name>
</gene>
<evidence type="ECO:0000256" key="1">
    <source>
        <dbReference type="ARBA" id="ARBA00022884"/>
    </source>
</evidence>
<dbReference type="Pfam" id="PF00076">
    <property type="entry name" value="RRM_1"/>
    <property type="match status" value="1"/>
</dbReference>
<dbReference type="SUPFAM" id="SSF54928">
    <property type="entry name" value="RNA-binding domain, RBD"/>
    <property type="match status" value="1"/>
</dbReference>
<evidence type="ECO:0000256" key="2">
    <source>
        <dbReference type="PROSITE-ProRule" id="PRU00176"/>
    </source>
</evidence>
<dbReference type="SUPFAM" id="SSF52047">
    <property type="entry name" value="RNI-like"/>
    <property type="match status" value="1"/>
</dbReference>
<dbReference type="AlphaFoldDB" id="A0A6P4EPE4"/>
<dbReference type="Gene3D" id="3.30.70.330">
    <property type="match status" value="1"/>
</dbReference>
<feature type="domain" description="RRM" evidence="3">
    <location>
        <begin position="29"/>
        <end position="108"/>
    </location>
</feature>
<organism evidence="4">
    <name type="scientific">Drosophila rhopaloa</name>
    <name type="common">Fruit fly</name>
    <dbReference type="NCBI Taxonomy" id="1041015"/>
    <lineage>
        <taxon>Eukaryota</taxon>
        <taxon>Metazoa</taxon>
        <taxon>Ecdysozoa</taxon>
        <taxon>Arthropoda</taxon>
        <taxon>Hexapoda</taxon>
        <taxon>Insecta</taxon>
        <taxon>Pterygota</taxon>
        <taxon>Neoptera</taxon>
        <taxon>Endopterygota</taxon>
        <taxon>Diptera</taxon>
        <taxon>Brachycera</taxon>
        <taxon>Muscomorpha</taxon>
        <taxon>Ephydroidea</taxon>
        <taxon>Drosophilidae</taxon>
        <taxon>Drosophila</taxon>
        <taxon>Sophophora</taxon>
    </lineage>
</organism>
<dbReference type="InterPro" id="IPR012677">
    <property type="entry name" value="Nucleotide-bd_a/b_plait_sf"/>
</dbReference>
<dbReference type="InterPro" id="IPR032675">
    <property type="entry name" value="LRR_dom_sf"/>
</dbReference>
<protein>
    <submittedName>
        <fullName evidence="4">Uncharacterized protein LOC108041693 isoform X1</fullName>
    </submittedName>
</protein>
<keyword evidence="1 2" id="KW-0694">RNA-binding</keyword>
<name>A0A6P4EPE4_DRORH</name>
<dbReference type="Gene3D" id="3.80.10.10">
    <property type="entry name" value="Ribonuclease Inhibitor"/>
    <property type="match status" value="2"/>
</dbReference>
<reference evidence="4" key="1">
    <citation type="submission" date="2025-08" db="UniProtKB">
        <authorList>
            <consortium name="RefSeq"/>
        </authorList>
    </citation>
    <scope>IDENTIFICATION</scope>
</reference>
<dbReference type="InterPro" id="IPR035979">
    <property type="entry name" value="RBD_domain_sf"/>
</dbReference>
<dbReference type="InterPro" id="IPR036047">
    <property type="entry name" value="F-box-like_dom_sf"/>
</dbReference>
<dbReference type="RefSeq" id="XP_016975171.2">
    <property type="nucleotide sequence ID" value="XM_017119682.2"/>
</dbReference>
<dbReference type="GO" id="GO:0003723">
    <property type="term" value="F:RNA binding"/>
    <property type="evidence" value="ECO:0007669"/>
    <property type="project" value="UniProtKB-UniRule"/>
</dbReference>
<accession>A0A6P4EPE4</accession>
<evidence type="ECO:0000313" key="4">
    <source>
        <dbReference type="RefSeq" id="XP_016975171.1"/>
    </source>
</evidence>
<dbReference type="CDD" id="cd00590">
    <property type="entry name" value="RRM_SF"/>
    <property type="match status" value="1"/>
</dbReference>
<proteinExistence type="predicted"/>
<dbReference type="PROSITE" id="PS50102">
    <property type="entry name" value="RRM"/>
    <property type="match status" value="1"/>
</dbReference>
<evidence type="ECO:0000259" key="3">
    <source>
        <dbReference type="PROSITE" id="PS50102"/>
    </source>
</evidence>
<dbReference type="SUPFAM" id="SSF81383">
    <property type="entry name" value="F-box domain"/>
    <property type="match status" value="1"/>
</dbReference>
<sequence length="612" mass="70584">MTHILEDPSYRNYYFKDSIAYTEDHIPVQKVHIYNVLPKKLNKKMLEHYFGIYGRVLRLEVFKPKSGERWRRLTGFVLFAKKRCAAKALNRRIHRLHGTSFNVMASDSWHQPEAYGMSRDPPEILPNTEHPSPPAIMILNDHCLEHVFQYLTLPDQVHFARSCLRFRGIYQMATTRLHKSVNLSQFNNMTVWDMRDFFELSGSHVEKLMGVLPMINSERLTNFLALRCTNLMTMKLFKCHNILPNMHKIFSKMHKLETLELQNSNIEDDSLLTLRNLRSLKTLNLDGNQLIGSTLAKLPVTIESLSLNDCGLCGGYLTAIGKVLHQLKKLSIIDIVDGSVDFQTIIQDKSFALLETLRITVDEDEKYELVAQLPSLKNLTIYTSFEDGLRIELLEQLVKHKSKQLEKLEIFGPIQLTKEMLIHISKLEGLHTLIVSHVKSDNDLVLLSSLVNLEQFTLRQSGNVSDFAVLKLFRSCRKLDYLYLENCEILTHRLVLDIVGQVRKEMDNKKMHRKLPIQLGTLQLDYDEKTLIQEHPVRVPKDIITILYDESAKFDLSPNYSVSFGDDDSYHVDSQSDDDLDFDFGYGYVHPSWPYDSDGDFVGLGLFGDDSD</sequence>